<evidence type="ECO:0000256" key="5">
    <source>
        <dbReference type="ARBA" id="ARBA00023027"/>
    </source>
</evidence>
<dbReference type="InterPro" id="IPR036188">
    <property type="entry name" value="FAD/NAD-bd_sf"/>
</dbReference>
<name>A0A1J4PS00_9ACTN</name>
<dbReference type="OrthoDB" id="9781621at2"/>
<dbReference type="Gene3D" id="3.50.50.100">
    <property type="match status" value="1"/>
</dbReference>
<comment type="caution">
    <text evidence="7">The sequence shown here is derived from an EMBL/GenBank/DDBJ whole genome shotgun (WGS) entry which is preliminary data.</text>
</comment>
<gene>
    <name evidence="7" type="ORF">VT52_034450</name>
</gene>
<dbReference type="InterPro" id="IPR045024">
    <property type="entry name" value="NDH-2"/>
</dbReference>
<dbReference type="PANTHER" id="PTHR43706">
    <property type="entry name" value="NADH DEHYDROGENASE"/>
    <property type="match status" value="1"/>
</dbReference>
<evidence type="ECO:0000256" key="4">
    <source>
        <dbReference type="ARBA" id="ARBA00023002"/>
    </source>
</evidence>
<reference evidence="7" key="1">
    <citation type="submission" date="2016-10" db="EMBL/GenBank/DDBJ databases">
        <title>Genome sequence of Streptomyces malaysiense MUSC 136.</title>
        <authorList>
            <person name="Lee L.-H."/>
            <person name="Ser H.-L."/>
        </authorList>
    </citation>
    <scope>NUCLEOTIDE SEQUENCE [LARGE SCALE GENOMIC DNA]</scope>
    <source>
        <strain evidence="7">MUSC 136</strain>
    </source>
</reference>
<dbReference type="Pfam" id="PF07992">
    <property type="entry name" value="Pyr_redox_2"/>
    <property type="match status" value="1"/>
</dbReference>
<evidence type="ECO:0000256" key="1">
    <source>
        <dbReference type="ARBA" id="ARBA00005272"/>
    </source>
</evidence>
<keyword evidence="4" id="KW-0560">Oxidoreductase</keyword>
<dbReference type="PRINTS" id="PR00368">
    <property type="entry name" value="FADPNR"/>
</dbReference>
<keyword evidence="5" id="KW-0520">NAD</keyword>
<keyword evidence="8" id="KW-1185">Reference proteome</keyword>
<dbReference type="GO" id="GO:0003954">
    <property type="term" value="F:NADH dehydrogenase activity"/>
    <property type="evidence" value="ECO:0007669"/>
    <property type="project" value="InterPro"/>
</dbReference>
<accession>A0A1J4PS00</accession>
<organism evidence="7 8">
    <name type="scientific">Streptomyces malaysiense</name>
    <dbReference type="NCBI Taxonomy" id="1428626"/>
    <lineage>
        <taxon>Bacteria</taxon>
        <taxon>Bacillati</taxon>
        <taxon>Actinomycetota</taxon>
        <taxon>Actinomycetes</taxon>
        <taxon>Kitasatosporales</taxon>
        <taxon>Streptomycetaceae</taxon>
        <taxon>Streptomyces</taxon>
    </lineage>
</organism>
<evidence type="ECO:0000313" key="7">
    <source>
        <dbReference type="EMBL" id="OIK23100.1"/>
    </source>
</evidence>
<dbReference type="SUPFAM" id="SSF51905">
    <property type="entry name" value="FAD/NAD(P)-binding domain"/>
    <property type="match status" value="2"/>
</dbReference>
<feature type="domain" description="FAD/NAD(P)-binding" evidence="6">
    <location>
        <begin position="7"/>
        <end position="340"/>
    </location>
</feature>
<dbReference type="Proteomes" id="UP000034838">
    <property type="component" value="Unassembled WGS sequence"/>
</dbReference>
<evidence type="ECO:0000256" key="2">
    <source>
        <dbReference type="ARBA" id="ARBA00022630"/>
    </source>
</evidence>
<sequence>MVKERARILVVGGGYVGMYTALRLQRKLKAELRRGEIEITVVTPDPYMTYQPFLPEAAAGSISPRHVVVPLRRVLDQCHVVVGEATAIDHAARTATVTTLATAAAGRAELLGYDELVLAPGSVARTLPIPGLAEYGIGFKTVEEAIGLRNHVLEQMDIASSTRDPAIRDAALTFVFVGGGYAGVEALGELEDMARYAARYHHNVRAEDMRWILVEASDRILPEVGAELGRYTITQLRRRNIQVLLGTRLESCAGRVAVLSDGQRFPTRTVVWTAGVRPHPLLAATDLPLTDRGKLRCTAQLTVEGAGHAWGAGDAAAVPDLTAAGPGALTAPNAQHAVRQARVLGDNLVHTLRGEPLDTYEHAYAGSVASLGLHKGVAQVYGRRLKGYPAWFMHRVYHLSRVPTANRKARVLAEWILAGLFKREIVSLGSLEHPRAEFELAARGKHPHDPKGSS</sequence>
<dbReference type="RefSeq" id="WP_046417795.1">
    <property type="nucleotide sequence ID" value="NZ_LBDA02000152.1"/>
</dbReference>
<dbReference type="AlphaFoldDB" id="A0A1J4PS00"/>
<protein>
    <submittedName>
        <fullName evidence="7">FAD-dependent oxidoreductase</fullName>
    </submittedName>
</protein>
<dbReference type="InterPro" id="IPR023753">
    <property type="entry name" value="FAD/NAD-binding_dom"/>
</dbReference>
<evidence type="ECO:0000259" key="6">
    <source>
        <dbReference type="Pfam" id="PF07992"/>
    </source>
</evidence>
<evidence type="ECO:0000256" key="3">
    <source>
        <dbReference type="ARBA" id="ARBA00022827"/>
    </source>
</evidence>
<keyword evidence="3" id="KW-0274">FAD</keyword>
<comment type="similarity">
    <text evidence="1">Belongs to the NADH dehydrogenase family.</text>
</comment>
<keyword evidence="2" id="KW-0285">Flavoprotein</keyword>
<dbReference type="EMBL" id="LBDA02000152">
    <property type="protein sequence ID" value="OIK23100.1"/>
    <property type="molecule type" value="Genomic_DNA"/>
</dbReference>
<evidence type="ECO:0000313" key="8">
    <source>
        <dbReference type="Proteomes" id="UP000034838"/>
    </source>
</evidence>
<dbReference type="PANTHER" id="PTHR43706:SF45">
    <property type="entry name" value="NADH DEHYDROGENASE-LIKE PROTEIN RV1812C"/>
    <property type="match status" value="1"/>
</dbReference>
<proteinExistence type="inferred from homology"/>